<evidence type="ECO:0008006" key="3">
    <source>
        <dbReference type="Google" id="ProtNLM"/>
    </source>
</evidence>
<name>A0A8H3PEF5_9LECA</name>
<dbReference type="Proteomes" id="UP000664203">
    <property type="component" value="Unassembled WGS sequence"/>
</dbReference>
<dbReference type="AlphaFoldDB" id="A0A8H3PEF5"/>
<evidence type="ECO:0000313" key="1">
    <source>
        <dbReference type="EMBL" id="CAF9939481.1"/>
    </source>
</evidence>
<comment type="caution">
    <text evidence="1">The sequence shown here is derived from an EMBL/GenBank/DDBJ whole genome shotgun (WGS) entry which is preliminary data.</text>
</comment>
<accession>A0A8H3PEF5</accession>
<evidence type="ECO:0000313" key="2">
    <source>
        <dbReference type="Proteomes" id="UP000664203"/>
    </source>
</evidence>
<keyword evidence="2" id="KW-1185">Reference proteome</keyword>
<gene>
    <name evidence="1" type="ORF">ALECFALPRED_008147</name>
</gene>
<sequence length="439" mass="50636">MTPPLITIPNELQVSIFCMLPDLDDALNLSRACNTLSAIFRNHRKHVERRIITSSSVYENDLSVTKFLEAYGEVADAYSKRGERLRKEDRLNPAVFKECLNVDWWHYPVTDEEVDGIAARWRKSRLLRELYLDERVAQEFVDFRNEFVSSSVAEDRFTIIKPGVTVSRRTSSGHLQNQPRGLDFKQRFHHALCMNTIAVASHQLAKACSENLTLEDGELVDANPDWDVYQAVTDYWTRSRWYLRGIAGDLDFYMKADNLEVFDFLYIFLLHKILPFEKFAAWTEADAVHWSEEGGFEVDEEDDAPYGIQKWHTFLSDCRKSFQPLDLVDLIKGKAWAADAAYPPDKSMYLRVRGVFDGGESESVDWCSFYERAPIVYPLCLMEGGSFNLENTELPCWWDRVRLECGSPFVEGFAEKFDMEIGKMVELEKQQGAKKSGLT</sequence>
<reference evidence="1" key="1">
    <citation type="submission" date="2021-03" db="EMBL/GenBank/DDBJ databases">
        <authorList>
            <person name="Tagirdzhanova G."/>
        </authorList>
    </citation>
    <scope>NUCLEOTIDE SEQUENCE</scope>
</reference>
<proteinExistence type="predicted"/>
<dbReference type="OrthoDB" id="5384804at2759"/>
<organism evidence="1 2">
    <name type="scientific">Alectoria fallacina</name>
    <dbReference type="NCBI Taxonomy" id="1903189"/>
    <lineage>
        <taxon>Eukaryota</taxon>
        <taxon>Fungi</taxon>
        <taxon>Dikarya</taxon>
        <taxon>Ascomycota</taxon>
        <taxon>Pezizomycotina</taxon>
        <taxon>Lecanoromycetes</taxon>
        <taxon>OSLEUM clade</taxon>
        <taxon>Lecanoromycetidae</taxon>
        <taxon>Lecanorales</taxon>
        <taxon>Lecanorineae</taxon>
        <taxon>Parmeliaceae</taxon>
        <taxon>Alectoria</taxon>
    </lineage>
</organism>
<protein>
    <recommendedName>
        <fullName evidence="3">F-box domain-containing protein</fullName>
    </recommendedName>
</protein>
<dbReference type="EMBL" id="CAJPDR010000552">
    <property type="protein sequence ID" value="CAF9939481.1"/>
    <property type="molecule type" value="Genomic_DNA"/>
</dbReference>